<dbReference type="KEGG" id="gtl:EP073_05845"/>
<dbReference type="Gene3D" id="3.40.50.150">
    <property type="entry name" value="Vaccinia Virus protein VP39"/>
    <property type="match status" value="1"/>
</dbReference>
<dbReference type="CDD" id="cd02440">
    <property type="entry name" value="AdoMet_MTases"/>
    <property type="match status" value="1"/>
</dbReference>
<dbReference type="GO" id="GO:0032259">
    <property type="term" value="P:methylation"/>
    <property type="evidence" value="ECO:0007669"/>
    <property type="project" value="UniProtKB-KW"/>
</dbReference>
<evidence type="ECO:0000313" key="4">
    <source>
        <dbReference type="EMBL" id="QAR32945.1"/>
    </source>
</evidence>
<evidence type="ECO:0000256" key="2">
    <source>
        <dbReference type="ARBA" id="ARBA00022679"/>
    </source>
</evidence>
<dbReference type="InterPro" id="IPR050602">
    <property type="entry name" value="Malonyl-ACP_OMT"/>
</dbReference>
<dbReference type="PANTHER" id="PTHR13090:SF1">
    <property type="entry name" value="ARGININE-HYDROXYLASE NDUFAF5, MITOCHONDRIAL"/>
    <property type="match status" value="1"/>
</dbReference>
<keyword evidence="2 4" id="KW-0808">Transferase</keyword>
<dbReference type="AlphaFoldDB" id="A0A410JY04"/>
<keyword evidence="1 4" id="KW-0489">Methyltransferase</keyword>
<dbReference type="SUPFAM" id="SSF53335">
    <property type="entry name" value="S-adenosyl-L-methionine-dependent methyltransferases"/>
    <property type="match status" value="1"/>
</dbReference>
<dbReference type="PANTHER" id="PTHR13090">
    <property type="entry name" value="ARGININE-HYDROXYLASE NDUFAF5, MITOCHONDRIAL"/>
    <property type="match status" value="1"/>
</dbReference>
<proteinExistence type="predicted"/>
<evidence type="ECO:0000259" key="3">
    <source>
        <dbReference type="Pfam" id="PF08241"/>
    </source>
</evidence>
<sequence>MKIHIKRFFDKAADCYDSSADIQKIAASKLIDLTEAVAPQTAIEIGTGSGIFTEMFLAKCRPEKFIGLDIAYSMSKASASFSGLFIQADGERLPFGKECADVLVSSSVLQWFQQPEVSVPAALETLKKDGRFYFSVFCDGTFTEMAVLNRITGFGSVYPLKTAEFYDDLFGRINGITHRLEIHDYVLRFPDVKEFLKKQKATGARFTGRTAAAGKDSYRRFCELYESFFGDGETVPVTYRIAYITGKRTHA</sequence>
<evidence type="ECO:0000313" key="5">
    <source>
        <dbReference type="Proteomes" id="UP000287502"/>
    </source>
</evidence>
<dbReference type="GO" id="GO:0008757">
    <property type="term" value="F:S-adenosylmethionine-dependent methyltransferase activity"/>
    <property type="evidence" value="ECO:0007669"/>
    <property type="project" value="InterPro"/>
</dbReference>
<keyword evidence="5" id="KW-1185">Reference proteome</keyword>
<organism evidence="4 5">
    <name type="scientific">Geovibrio thiophilus</name>
    <dbReference type="NCBI Taxonomy" id="139438"/>
    <lineage>
        <taxon>Bacteria</taxon>
        <taxon>Pseudomonadati</taxon>
        <taxon>Deferribacterota</taxon>
        <taxon>Deferribacteres</taxon>
        <taxon>Deferribacterales</taxon>
        <taxon>Geovibrionaceae</taxon>
        <taxon>Geovibrio</taxon>
    </lineage>
</organism>
<dbReference type="InterPro" id="IPR029063">
    <property type="entry name" value="SAM-dependent_MTases_sf"/>
</dbReference>
<dbReference type="Pfam" id="PF08241">
    <property type="entry name" value="Methyltransf_11"/>
    <property type="match status" value="1"/>
</dbReference>
<feature type="domain" description="Methyltransferase type 11" evidence="3">
    <location>
        <begin position="44"/>
        <end position="134"/>
    </location>
</feature>
<name>A0A410JY04_9BACT</name>
<dbReference type="RefSeq" id="WP_128466231.1">
    <property type="nucleotide sequence ID" value="NZ_CP035108.1"/>
</dbReference>
<evidence type="ECO:0000256" key="1">
    <source>
        <dbReference type="ARBA" id="ARBA00022603"/>
    </source>
</evidence>
<dbReference type="EMBL" id="CP035108">
    <property type="protein sequence ID" value="QAR32945.1"/>
    <property type="molecule type" value="Genomic_DNA"/>
</dbReference>
<accession>A0A410JY04</accession>
<protein>
    <submittedName>
        <fullName evidence="4">Methyltransferase domain-containing protein</fullName>
    </submittedName>
</protein>
<dbReference type="OrthoDB" id="9786194at2"/>
<dbReference type="InterPro" id="IPR013216">
    <property type="entry name" value="Methyltransf_11"/>
</dbReference>
<reference evidence="4 5" key="1">
    <citation type="submission" date="2019-01" db="EMBL/GenBank/DDBJ databases">
        <title>Geovibrio thiophilus DSM 11263, complete genome.</title>
        <authorList>
            <person name="Spring S."/>
            <person name="Bunk B."/>
            <person name="Sproer C."/>
        </authorList>
    </citation>
    <scope>NUCLEOTIDE SEQUENCE [LARGE SCALE GENOMIC DNA]</scope>
    <source>
        <strain evidence="4 5">DSM 11263</strain>
    </source>
</reference>
<gene>
    <name evidence="4" type="ORF">EP073_05845</name>
</gene>
<dbReference type="Proteomes" id="UP000287502">
    <property type="component" value="Chromosome"/>
</dbReference>